<reference evidence="3" key="2">
    <citation type="submission" date="2020-08" db="EMBL/GenBank/DDBJ databases">
        <title>The Agave Microbiome: Exploring the role of microbial communities in plant adaptations to desert environments.</title>
        <authorList>
            <person name="Partida-Martinez L.P."/>
        </authorList>
    </citation>
    <scope>NUCLEOTIDE SEQUENCE [LARGE SCALE GENOMIC DNA]</scope>
    <source>
        <strain evidence="3">AT2.8</strain>
    </source>
</reference>
<sequence>MEDRLKNLKRVMDKRTFADLNFSDQHHNSVRKKISQQEESDEDILLAVMQLLVQEKTGHELTGLLRGRGIQKFENNEGFLYTLLHRLEQSGCIQTNWDDSGAKYYWLVDKGRKLLNKAEQKRTKHRMVLKELLEGVSVQ</sequence>
<dbReference type="AlphaFoldDB" id="A0A852TI94"/>
<dbReference type="InterPro" id="IPR036390">
    <property type="entry name" value="WH_DNA-bd_sf"/>
</dbReference>
<gene>
    <name evidence="2" type="ORF">F4694_005549</name>
</gene>
<accession>A0A852TI94</accession>
<evidence type="ECO:0000313" key="3">
    <source>
        <dbReference type="Proteomes" id="UP000548423"/>
    </source>
</evidence>
<dbReference type="InterPro" id="IPR036388">
    <property type="entry name" value="WH-like_DNA-bd_sf"/>
</dbReference>
<reference evidence="3" key="1">
    <citation type="submission" date="2020-07" db="EMBL/GenBank/DDBJ databases">
        <authorList>
            <person name="Partida-Martinez L."/>
            <person name="Huntemann M."/>
            <person name="Clum A."/>
            <person name="Wang J."/>
            <person name="Palaniappan K."/>
            <person name="Ritter S."/>
            <person name="Chen I.-M."/>
            <person name="Stamatis D."/>
            <person name="Reddy T."/>
            <person name="O'Malley R."/>
            <person name="Daum C."/>
            <person name="Shapiro N."/>
            <person name="Ivanova N."/>
            <person name="Kyrpides N."/>
            <person name="Woyke T."/>
        </authorList>
    </citation>
    <scope>NUCLEOTIDE SEQUENCE [LARGE SCALE GENOMIC DNA]</scope>
    <source>
        <strain evidence="3">AT2.8</strain>
    </source>
</reference>
<dbReference type="Proteomes" id="UP000548423">
    <property type="component" value="Unassembled WGS sequence"/>
</dbReference>
<evidence type="ECO:0000259" key="1">
    <source>
        <dbReference type="Pfam" id="PF03551"/>
    </source>
</evidence>
<comment type="caution">
    <text evidence="2">The sequence shown here is derived from an EMBL/GenBank/DDBJ whole genome shotgun (WGS) entry which is preliminary data.</text>
</comment>
<name>A0A852TI94_9BACI</name>
<dbReference type="Gene3D" id="1.10.10.10">
    <property type="entry name" value="Winged helix-like DNA-binding domain superfamily/Winged helix DNA-binding domain"/>
    <property type="match status" value="1"/>
</dbReference>
<dbReference type="NCBIfam" id="NF006931">
    <property type="entry name" value="PRK09416.1"/>
    <property type="match status" value="1"/>
</dbReference>
<dbReference type="SUPFAM" id="SSF46785">
    <property type="entry name" value="Winged helix' DNA-binding domain"/>
    <property type="match status" value="1"/>
</dbReference>
<dbReference type="Pfam" id="PF03551">
    <property type="entry name" value="PadR"/>
    <property type="match status" value="1"/>
</dbReference>
<organism evidence="2 3">
    <name type="scientific">Neobacillus niacini</name>
    <dbReference type="NCBI Taxonomy" id="86668"/>
    <lineage>
        <taxon>Bacteria</taxon>
        <taxon>Bacillati</taxon>
        <taxon>Bacillota</taxon>
        <taxon>Bacilli</taxon>
        <taxon>Bacillales</taxon>
        <taxon>Bacillaceae</taxon>
        <taxon>Neobacillus</taxon>
    </lineage>
</organism>
<protein>
    <recommendedName>
        <fullName evidence="1">Transcription regulator PadR N-terminal domain-containing protein</fullName>
    </recommendedName>
</protein>
<evidence type="ECO:0000313" key="2">
    <source>
        <dbReference type="EMBL" id="NYE08700.1"/>
    </source>
</evidence>
<dbReference type="InterPro" id="IPR005149">
    <property type="entry name" value="Tscrpt_reg_PadR_N"/>
</dbReference>
<proteinExistence type="predicted"/>
<dbReference type="EMBL" id="JACCBX010000015">
    <property type="protein sequence ID" value="NYE08700.1"/>
    <property type="molecule type" value="Genomic_DNA"/>
</dbReference>
<feature type="domain" description="Transcription regulator PadR N-terminal" evidence="1">
    <location>
        <begin position="50"/>
        <end position="116"/>
    </location>
</feature>